<gene>
    <name evidence="1" type="primary">PIK3R4_5</name>
    <name evidence="1" type="ORF">FOZ62_019285</name>
</gene>
<reference evidence="1 2" key="1">
    <citation type="submission" date="2020-04" db="EMBL/GenBank/DDBJ databases">
        <title>Perkinsus olseni comparative genomics.</title>
        <authorList>
            <person name="Bogema D.R."/>
        </authorList>
    </citation>
    <scope>NUCLEOTIDE SEQUENCE [LARGE SCALE GENOMIC DNA]</scope>
    <source>
        <strain evidence="1">ATCC PRA-205</strain>
    </source>
</reference>
<dbReference type="EMBL" id="JABANM010000160">
    <property type="protein sequence ID" value="KAF4756440.1"/>
    <property type="molecule type" value="Genomic_DNA"/>
</dbReference>
<organism evidence="1 2">
    <name type="scientific">Perkinsus olseni</name>
    <name type="common">Perkinsus atlanticus</name>
    <dbReference type="NCBI Taxonomy" id="32597"/>
    <lineage>
        <taxon>Eukaryota</taxon>
        <taxon>Sar</taxon>
        <taxon>Alveolata</taxon>
        <taxon>Perkinsozoa</taxon>
        <taxon>Perkinsea</taxon>
        <taxon>Perkinsida</taxon>
        <taxon>Perkinsidae</taxon>
        <taxon>Perkinsus</taxon>
    </lineage>
</organism>
<dbReference type="AlphaFoldDB" id="A0A7J6UGM4"/>
<dbReference type="Proteomes" id="UP000574390">
    <property type="component" value="Unassembled WGS sequence"/>
</dbReference>
<evidence type="ECO:0000313" key="1">
    <source>
        <dbReference type="EMBL" id="KAF4756440.1"/>
    </source>
</evidence>
<comment type="caution">
    <text evidence="1">The sequence shown here is derived from an EMBL/GenBank/DDBJ whole genome shotgun (WGS) entry which is preliminary data.</text>
</comment>
<name>A0A7J6UGM4_PEROL</name>
<protein>
    <submittedName>
        <fullName evidence="1">Phosphoinositide-3-kinase, regulatory subunit 4</fullName>
    </submittedName>
</protein>
<evidence type="ECO:0000313" key="2">
    <source>
        <dbReference type="Proteomes" id="UP000574390"/>
    </source>
</evidence>
<sequence>MAADMRIDLLVHNLPYLILMLVPRDILLEHLKEIGSIKKDGEPAAACHVFEAVRGLVSKNCPDVDNNTLSAVYESSQSQQFAFFQNQEYVQRPEATNGEHQATTRSLPAVHTAVGYFVS</sequence>
<proteinExistence type="predicted"/>
<accession>A0A7J6UGM4</accession>